<evidence type="ECO:0000313" key="3">
    <source>
        <dbReference type="Proteomes" id="UP000624404"/>
    </source>
</evidence>
<feature type="compositionally biased region" description="Basic and acidic residues" evidence="1">
    <location>
        <begin position="49"/>
        <end position="59"/>
    </location>
</feature>
<feature type="compositionally biased region" description="Acidic residues" evidence="1">
    <location>
        <begin position="354"/>
        <end position="374"/>
    </location>
</feature>
<accession>A0A8H2ZJY9</accession>
<dbReference type="Proteomes" id="UP000624404">
    <property type="component" value="Unassembled WGS sequence"/>
</dbReference>
<organism evidence="2 3">
    <name type="scientific">Sclerotinia trifoliorum</name>
    <dbReference type="NCBI Taxonomy" id="28548"/>
    <lineage>
        <taxon>Eukaryota</taxon>
        <taxon>Fungi</taxon>
        <taxon>Dikarya</taxon>
        <taxon>Ascomycota</taxon>
        <taxon>Pezizomycotina</taxon>
        <taxon>Leotiomycetes</taxon>
        <taxon>Helotiales</taxon>
        <taxon>Sclerotiniaceae</taxon>
        <taxon>Sclerotinia</taxon>
    </lineage>
</organism>
<sequence length="552" mass="60054">MPKRSSTQAAGSPAGMEKKANDVVMTNGKAGEAEKGESLSPPEASQNENETHVSIDAEKATGSNKRKRDFKAEREAKRQKKEAKLEPKRAAAAILEAEEAIAREKKAAEKAEAKRVREAEMNILKEQKMEEKAKKHEENLRQQAEDKQRRAEEKKRDIEAKKRDAEQKRKDRERIQALEKQVRDLKRGHGNANGKGKGAKKSWDKKPKGPKTSEFFGEGLKAQVIGLEDELKEEVADLGEEAEEESSKKVKSKRSWKDLKKGNVAPTGLEAKIAAARASVAQAGVTVDADVPMEDAVEQDDIVEHNEPEEEAEASASVPDVVSYPAIDHLIEDSPELAVESEAPAQSKDQGVEVPEEASEETAGEEQADSEIPVEDSKGQEEEVVSTDDASSTGQEDKTEQDGPKEDAAPAVDEEIELDKPKEEAEAEASAKKRSRKRVRNNNRLEAEETPAKPTTPASSKSQKTKTPTATPLTSKNQNIKTPSKSPAQTKATNAKNGKAPVKATIEAQTVSKSPKARRVRVPKARAAALASAPGLDSPARNTRRSAKANHS</sequence>
<proteinExistence type="predicted"/>
<name>A0A8H2ZJY9_9HELO</name>
<protein>
    <submittedName>
        <fullName evidence="2">970a79c8-8ada-48e2-a815-31a9a57f5dd7</fullName>
    </submittedName>
</protein>
<evidence type="ECO:0000313" key="2">
    <source>
        <dbReference type="EMBL" id="CAD6441497.1"/>
    </source>
</evidence>
<feature type="region of interest" description="Disordered" evidence="1">
    <location>
        <begin position="236"/>
        <end position="257"/>
    </location>
</feature>
<evidence type="ECO:0000256" key="1">
    <source>
        <dbReference type="SAM" id="MobiDB-lite"/>
    </source>
</evidence>
<dbReference type="AlphaFoldDB" id="A0A8H2ZJY9"/>
<dbReference type="EMBL" id="CAJHIA010000006">
    <property type="protein sequence ID" value="CAD6441497.1"/>
    <property type="molecule type" value="Genomic_DNA"/>
</dbReference>
<feature type="region of interest" description="Disordered" evidence="1">
    <location>
        <begin position="285"/>
        <end position="552"/>
    </location>
</feature>
<reference evidence="2" key="1">
    <citation type="submission" date="2020-10" db="EMBL/GenBank/DDBJ databases">
        <authorList>
            <person name="Kusch S."/>
        </authorList>
    </citation>
    <scope>NUCLEOTIDE SEQUENCE</scope>
    <source>
        <strain evidence="2">SwB9</strain>
    </source>
</reference>
<feature type="compositionally biased region" description="Basic and acidic residues" evidence="1">
    <location>
        <begin position="125"/>
        <end position="187"/>
    </location>
</feature>
<feature type="region of interest" description="Disordered" evidence="1">
    <location>
        <begin position="1"/>
        <end position="89"/>
    </location>
</feature>
<feature type="compositionally biased region" description="Basic residues" evidence="1">
    <location>
        <begin position="515"/>
        <end position="524"/>
    </location>
</feature>
<feature type="compositionally biased region" description="Low complexity" evidence="1">
    <location>
        <begin position="525"/>
        <end position="540"/>
    </location>
</feature>
<feature type="compositionally biased region" description="Basic and acidic residues" evidence="1">
    <location>
        <begin position="395"/>
        <end position="408"/>
    </location>
</feature>
<feature type="compositionally biased region" description="Basic and acidic residues" evidence="1">
    <location>
        <begin position="70"/>
        <end position="89"/>
    </location>
</feature>
<feature type="compositionally biased region" description="Acidic residues" evidence="1">
    <location>
        <begin position="291"/>
        <end position="313"/>
    </location>
</feature>
<feature type="compositionally biased region" description="Basic residues" evidence="1">
    <location>
        <begin position="542"/>
        <end position="552"/>
    </location>
</feature>
<feature type="compositionally biased region" description="Polar residues" evidence="1">
    <location>
        <begin position="1"/>
        <end position="10"/>
    </location>
</feature>
<feature type="compositionally biased region" description="Polar residues" evidence="1">
    <location>
        <begin position="456"/>
        <end position="496"/>
    </location>
</feature>
<dbReference type="OrthoDB" id="3562679at2759"/>
<gene>
    <name evidence="2" type="ORF">SCLTRI_LOCUS1285</name>
</gene>
<feature type="compositionally biased region" description="Basic residues" evidence="1">
    <location>
        <begin position="432"/>
        <end position="441"/>
    </location>
</feature>
<keyword evidence="3" id="KW-1185">Reference proteome</keyword>
<comment type="caution">
    <text evidence="2">The sequence shown here is derived from an EMBL/GenBank/DDBJ whole genome shotgun (WGS) entry which is preliminary data.</text>
</comment>
<feature type="compositionally biased region" description="Low complexity" evidence="1">
    <location>
        <begin position="314"/>
        <end position="323"/>
    </location>
</feature>
<feature type="region of interest" description="Disordered" evidence="1">
    <location>
        <begin position="125"/>
        <end position="217"/>
    </location>
</feature>